<organism evidence="2 3">
    <name type="scientific">Pontibacillus salicampi</name>
    <dbReference type="NCBI Taxonomy" id="1449801"/>
    <lineage>
        <taxon>Bacteria</taxon>
        <taxon>Bacillati</taxon>
        <taxon>Bacillota</taxon>
        <taxon>Bacilli</taxon>
        <taxon>Bacillales</taxon>
        <taxon>Bacillaceae</taxon>
        <taxon>Pontibacillus</taxon>
    </lineage>
</organism>
<feature type="domain" description="Endospore appendages core" evidence="1">
    <location>
        <begin position="6"/>
        <end position="108"/>
    </location>
</feature>
<dbReference type="EMBL" id="JBHLTP010000001">
    <property type="protein sequence ID" value="MFC0522046.1"/>
    <property type="molecule type" value="Genomic_DNA"/>
</dbReference>
<dbReference type="Pfam" id="PF13157">
    <property type="entry name" value="Enas"/>
    <property type="match status" value="1"/>
</dbReference>
<gene>
    <name evidence="2" type="ORF">ACFFGV_00385</name>
</gene>
<protein>
    <submittedName>
        <fullName evidence="2">S-Ena type endospore appendage</fullName>
    </submittedName>
</protein>
<proteinExistence type="predicted"/>
<evidence type="ECO:0000313" key="2">
    <source>
        <dbReference type="EMBL" id="MFC0522046.1"/>
    </source>
</evidence>
<evidence type="ECO:0000259" key="1">
    <source>
        <dbReference type="Pfam" id="PF13157"/>
    </source>
</evidence>
<dbReference type="Proteomes" id="UP001589836">
    <property type="component" value="Unassembled WGS sequence"/>
</dbReference>
<comment type="caution">
    <text evidence="2">The sequence shown here is derived from an EMBL/GenBank/DDBJ whole genome shotgun (WGS) entry which is preliminary data.</text>
</comment>
<sequence>MSQIGGCRNGSCCASDAMCCTAVVEDQETTFIWRDDTNFIINGTVRVENFGIEGAPSVNVFVNGGLKLTVAPEACQGITLNDMNLIELVGVGGTGSSTVEVSLSINYSY</sequence>
<accession>A0ABV6LI76</accession>
<dbReference type="InterPro" id="IPR025055">
    <property type="entry name" value="Ena_core"/>
</dbReference>
<reference evidence="2 3" key="1">
    <citation type="submission" date="2024-09" db="EMBL/GenBank/DDBJ databases">
        <authorList>
            <person name="Sun Q."/>
            <person name="Mori K."/>
        </authorList>
    </citation>
    <scope>NUCLEOTIDE SEQUENCE [LARGE SCALE GENOMIC DNA]</scope>
    <source>
        <strain evidence="2 3">NCAIM B.02529</strain>
    </source>
</reference>
<keyword evidence="3" id="KW-1185">Reference proteome</keyword>
<name>A0ABV6LI76_9BACI</name>
<evidence type="ECO:0000313" key="3">
    <source>
        <dbReference type="Proteomes" id="UP001589836"/>
    </source>
</evidence>
<dbReference type="RefSeq" id="WP_377344527.1">
    <property type="nucleotide sequence ID" value="NZ_JBHLTP010000001.1"/>
</dbReference>